<evidence type="ECO:0008006" key="3">
    <source>
        <dbReference type="Google" id="ProtNLM"/>
    </source>
</evidence>
<sequence>MSRIKTSISTPSGSKTSGLHFTLASDGSQYIRQLQGWERIFACWSAFGNGFSQIVFAFDVHFNIPLPEEQLRVFIQAAWIKLRFHAPWIACCSFSPDDGVPNTFYLSYSISSKGKKDGESGPQASEIVEAWAQETIVWRHEKLSFRHWQAKIKETYWHPGSGHFGVELHIAKGQSDSNWFIMFCCCHALTDGRGLGPIADLFFKFLHTEIEDHSPTTHRDLLWGTEIDRLASTAVVVMPPPSRTLTMKNMMTNKLKFIRPPFPNRSRFLGGEETELSAIIQLPHQQTQSLMNNCRAHKVKLTTVIVSIFVLADVAAILHFGKERLSQSQFAEMRHNYEKSEVYEAMSNAIDMRSRAHPRYNTSGGVISFRSPSYHDMSAIRKCIQIENKTIIGRNDPHAFWNYVVTDTHQVLANIDRQSSNTFHLTSTHCEALSSSFTQLSDPGIRFSSLGSLKKLGFFIPFTPANRSCRSCLTITDTIAGMRMGDSQSIAVQFWEYNDSLMVNLQSSRRWQNPEAWDTLHTIFRQLLTEIALDQWPDVPRVLGESSNCSAKL</sequence>
<dbReference type="Gene3D" id="3.30.559.10">
    <property type="entry name" value="Chloramphenicol acetyltransferase-like domain"/>
    <property type="match status" value="1"/>
</dbReference>
<organism evidence="1 2">
    <name type="scientific">Dendrothele bispora (strain CBS 962.96)</name>
    <dbReference type="NCBI Taxonomy" id="1314807"/>
    <lineage>
        <taxon>Eukaryota</taxon>
        <taxon>Fungi</taxon>
        <taxon>Dikarya</taxon>
        <taxon>Basidiomycota</taxon>
        <taxon>Agaricomycotina</taxon>
        <taxon>Agaricomycetes</taxon>
        <taxon>Agaricomycetidae</taxon>
        <taxon>Agaricales</taxon>
        <taxon>Agaricales incertae sedis</taxon>
        <taxon>Dendrothele</taxon>
    </lineage>
</organism>
<proteinExistence type="predicted"/>
<dbReference type="AlphaFoldDB" id="A0A4S8MH52"/>
<evidence type="ECO:0000313" key="2">
    <source>
        <dbReference type="Proteomes" id="UP000297245"/>
    </source>
</evidence>
<reference evidence="1 2" key="1">
    <citation type="journal article" date="2019" name="Nat. Ecol. Evol.">
        <title>Megaphylogeny resolves global patterns of mushroom evolution.</title>
        <authorList>
            <person name="Varga T."/>
            <person name="Krizsan K."/>
            <person name="Foldi C."/>
            <person name="Dima B."/>
            <person name="Sanchez-Garcia M."/>
            <person name="Sanchez-Ramirez S."/>
            <person name="Szollosi G.J."/>
            <person name="Szarkandi J.G."/>
            <person name="Papp V."/>
            <person name="Albert L."/>
            <person name="Andreopoulos W."/>
            <person name="Angelini C."/>
            <person name="Antonin V."/>
            <person name="Barry K.W."/>
            <person name="Bougher N.L."/>
            <person name="Buchanan P."/>
            <person name="Buyck B."/>
            <person name="Bense V."/>
            <person name="Catcheside P."/>
            <person name="Chovatia M."/>
            <person name="Cooper J."/>
            <person name="Damon W."/>
            <person name="Desjardin D."/>
            <person name="Finy P."/>
            <person name="Geml J."/>
            <person name="Haridas S."/>
            <person name="Hughes K."/>
            <person name="Justo A."/>
            <person name="Karasinski D."/>
            <person name="Kautmanova I."/>
            <person name="Kiss B."/>
            <person name="Kocsube S."/>
            <person name="Kotiranta H."/>
            <person name="LaButti K.M."/>
            <person name="Lechner B.E."/>
            <person name="Liimatainen K."/>
            <person name="Lipzen A."/>
            <person name="Lukacs Z."/>
            <person name="Mihaltcheva S."/>
            <person name="Morgado L.N."/>
            <person name="Niskanen T."/>
            <person name="Noordeloos M.E."/>
            <person name="Ohm R.A."/>
            <person name="Ortiz-Santana B."/>
            <person name="Ovrebo C."/>
            <person name="Racz N."/>
            <person name="Riley R."/>
            <person name="Savchenko A."/>
            <person name="Shiryaev A."/>
            <person name="Soop K."/>
            <person name="Spirin V."/>
            <person name="Szebenyi C."/>
            <person name="Tomsovsky M."/>
            <person name="Tulloss R.E."/>
            <person name="Uehling J."/>
            <person name="Grigoriev I.V."/>
            <person name="Vagvolgyi C."/>
            <person name="Papp T."/>
            <person name="Martin F.M."/>
            <person name="Miettinen O."/>
            <person name="Hibbett D.S."/>
            <person name="Nagy L.G."/>
        </authorList>
    </citation>
    <scope>NUCLEOTIDE SEQUENCE [LARGE SCALE GENOMIC DNA]</scope>
    <source>
        <strain evidence="1 2">CBS 962.96</strain>
    </source>
</reference>
<keyword evidence="2" id="KW-1185">Reference proteome</keyword>
<dbReference type="EMBL" id="ML179081">
    <property type="protein sequence ID" value="THV02010.1"/>
    <property type="molecule type" value="Genomic_DNA"/>
</dbReference>
<gene>
    <name evidence="1" type="ORF">K435DRAFT_836602</name>
</gene>
<name>A0A4S8MH52_DENBC</name>
<dbReference type="Proteomes" id="UP000297245">
    <property type="component" value="Unassembled WGS sequence"/>
</dbReference>
<accession>A0A4S8MH52</accession>
<evidence type="ECO:0000313" key="1">
    <source>
        <dbReference type="EMBL" id="THV02010.1"/>
    </source>
</evidence>
<dbReference type="InterPro" id="IPR023213">
    <property type="entry name" value="CAT-like_dom_sf"/>
</dbReference>
<dbReference type="OrthoDB" id="3252971at2759"/>
<protein>
    <recommendedName>
        <fullName evidence="3">CoA-dependent acyltransferase</fullName>
    </recommendedName>
</protein>